<evidence type="ECO:0000313" key="2">
    <source>
        <dbReference type="Proteomes" id="UP001596496"/>
    </source>
</evidence>
<sequence length="203" mass="21931">MAYIDLTTVKSALGITDTERDAILEQAIAAACLSIDERTGRSFTRSGSATTRVFRTKGRTVRPDDEGYGAELLLVDDIADTDGLVVEVSSNGADWVIVSSTAYEPTPDNALAKNRPITGLLRLTASWSMFRRVRVTAVWGWPAVPDSVKQAALLQAMRLYKRKDSPDGTAGSAEWGIIRVSHIDPDVKALIEPYRLSGFGGGS</sequence>
<organism evidence="1 2">
    <name type="scientific">Sphaerisporangium rhizosphaerae</name>
    <dbReference type="NCBI Taxonomy" id="2269375"/>
    <lineage>
        <taxon>Bacteria</taxon>
        <taxon>Bacillati</taxon>
        <taxon>Actinomycetota</taxon>
        <taxon>Actinomycetes</taxon>
        <taxon>Streptosporangiales</taxon>
        <taxon>Streptosporangiaceae</taxon>
        <taxon>Sphaerisporangium</taxon>
    </lineage>
</organism>
<comment type="caution">
    <text evidence="1">The sequence shown here is derived from an EMBL/GenBank/DDBJ whole genome shotgun (WGS) entry which is preliminary data.</text>
</comment>
<dbReference type="Pfam" id="PF05135">
    <property type="entry name" value="Phage_connect_1"/>
    <property type="match status" value="1"/>
</dbReference>
<reference evidence="2" key="1">
    <citation type="journal article" date="2019" name="Int. J. Syst. Evol. Microbiol.">
        <title>The Global Catalogue of Microorganisms (GCM) 10K type strain sequencing project: providing services to taxonomists for standard genome sequencing and annotation.</title>
        <authorList>
            <consortium name="The Broad Institute Genomics Platform"/>
            <consortium name="The Broad Institute Genome Sequencing Center for Infectious Disease"/>
            <person name="Wu L."/>
            <person name="Ma J."/>
        </authorList>
    </citation>
    <scope>NUCLEOTIDE SEQUENCE [LARGE SCALE GENOMIC DNA]</scope>
    <source>
        <strain evidence="2">CECT 7649</strain>
    </source>
</reference>
<dbReference type="InterPro" id="IPR021146">
    <property type="entry name" value="Phage_gp6-like_head-tail"/>
</dbReference>
<dbReference type="Gene3D" id="1.10.3230.30">
    <property type="entry name" value="Phage gp6-like head-tail connector protein"/>
    <property type="match status" value="1"/>
</dbReference>
<evidence type="ECO:0000313" key="1">
    <source>
        <dbReference type="EMBL" id="MFC7380889.1"/>
    </source>
</evidence>
<dbReference type="EMBL" id="JBHTCG010000001">
    <property type="protein sequence ID" value="MFC7380889.1"/>
    <property type="molecule type" value="Genomic_DNA"/>
</dbReference>
<dbReference type="RefSeq" id="WP_380823876.1">
    <property type="nucleotide sequence ID" value="NZ_JBHTCG010000001.1"/>
</dbReference>
<dbReference type="Proteomes" id="UP001596496">
    <property type="component" value="Unassembled WGS sequence"/>
</dbReference>
<accession>A0ABW2NUJ1</accession>
<name>A0ABW2NUJ1_9ACTN</name>
<proteinExistence type="predicted"/>
<keyword evidence="2" id="KW-1185">Reference proteome</keyword>
<gene>
    <name evidence="1" type="ORF">ACFQSB_01645</name>
</gene>
<protein>
    <submittedName>
        <fullName evidence="1">Phage head-tail connector protein</fullName>
    </submittedName>
</protein>